<dbReference type="PANTHER" id="PTHR21719:SF1">
    <property type="entry name" value="FI06402P-RELATED"/>
    <property type="match status" value="1"/>
</dbReference>
<feature type="signal peptide" evidence="1">
    <location>
        <begin position="1"/>
        <end position="23"/>
    </location>
</feature>
<gene>
    <name evidence="3" type="ORF">APZ42_017298</name>
</gene>
<reference evidence="3 4" key="1">
    <citation type="submission" date="2016-03" db="EMBL/GenBank/DDBJ databases">
        <title>EvidentialGene: Evidence-directed Construction of Genes on Genomes.</title>
        <authorList>
            <person name="Gilbert D.G."/>
            <person name="Choi J.-H."/>
            <person name="Mockaitis K."/>
            <person name="Colbourne J."/>
            <person name="Pfrender M."/>
        </authorList>
    </citation>
    <scope>NUCLEOTIDE SEQUENCE [LARGE SCALE GENOMIC DNA]</scope>
    <source>
        <strain evidence="3 4">Xinb3</strain>
        <tissue evidence="3">Complete organism</tissue>
    </source>
</reference>
<feature type="chain" id="PRO_5007854970" description="Platelet-derived growth factor (PDGF) family profile domain-containing protein" evidence="1">
    <location>
        <begin position="24"/>
        <end position="141"/>
    </location>
</feature>
<evidence type="ECO:0000256" key="1">
    <source>
        <dbReference type="SAM" id="SignalP"/>
    </source>
</evidence>
<keyword evidence="1" id="KW-0732">Signal</keyword>
<feature type="domain" description="Platelet-derived growth factor (PDGF) family profile" evidence="2">
    <location>
        <begin position="47"/>
        <end position="129"/>
    </location>
</feature>
<dbReference type="OrthoDB" id="6370328at2759"/>
<dbReference type="GO" id="GO:0035099">
    <property type="term" value="P:hemocyte migration"/>
    <property type="evidence" value="ECO:0007669"/>
    <property type="project" value="TreeGrafter"/>
</dbReference>
<dbReference type="PANTHER" id="PTHR21719">
    <property type="entry name" value="FI06402P-RELATED"/>
    <property type="match status" value="1"/>
</dbReference>
<dbReference type="Pfam" id="PF00341">
    <property type="entry name" value="PDGF"/>
    <property type="match status" value="1"/>
</dbReference>
<dbReference type="AlphaFoldDB" id="A0A164ZSB6"/>
<proteinExistence type="predicted"/>
<dbReference type="GO" id="GO:0008083">
    <property type="term" value="F:growth factor activity"/>
    <property type="evidence" value="ECO:0007669"/>
    <property type="project" value="InterPro"/>
</dbReference>
<sequence>MAAEKHCWFIVFILHSTWFVIESESTGKQVPFLTNLKASVSCTCGNPQPRLVHIDELEEHRIPNAIFVPQALLIHRCDRSVGYCHAPVHECISVERDEEDVTFHVKNLFSASKPQWSTITLRNHTRCKCARRLVSSTGAIP</sequence>
<evidence type="ECO:0000313" key="4">
    <source>
        <dbReference type="Proteomes" id="UP000076858"/>
    </source>
</evidence>
<dbReference type="InterPro" id="IPR000072">
    <property type="entry name" value="PDGF/VEGF_dom"/>
</dbReference>
<dbReference type="InterPro" id="IPR029034">
    <property type="entry name" value="Cystine-knot_cytokine"/>
</dbReference>
<comment type="caution">
    <text evidence="3">The sequence shown here is derived from an EMBL/GenBank/DDBJ whole genome shotgun (WGS) entry which is preliminary data.</text>
</comment>
<dbReference type="EMBL" id="LRGB01000687">
    <property type="protein sequence ID" value="KZS16693.1"/>
    <property type="molecule type" value="Genomic_DNA"/>
</dbReference>
<accession>A0A164ZSB6</accession>
<organism evidence="3 4">
    <name type="scientific">Daphnia magna</name>
    <dbReference type="NCBI Taxonomy" id="35525"/>
    <lineage>
        <taxon>Eukaryota</taxon>
        <taxon>Metazoa</taxon>
        <taxon>Ecdysozoa</taxon>
        <taxon>Arthropoda</taxon>
        <taxon>Crustacea</taxon>
        <taxon>Branchiopoda</taxon>
        <taxon>Diplostraca</taxon>
        <taxon>Cladocera</taxon>
        <taxon>Anomopoda</taxon>
        <taxon>Daphniidae</taxon>
        <taxon>Daphnia</taxon>
    </lineage>
</organism>
<dbReference type="Proteomes" id="UP000076858">
    <property type="component" value="Unassembled WGS sequence"/>
</dbReference>
<protein>
    <recommendedName>
        <fullName evidence="2">Platelet-derived growth factor (PDGF) family profile domain-containing protein</fullName>
    </recommendedName>
</protein>
<keyword evidence="4" id="KW-1185">Reference proteome</keyword>
<evidence type="ECO:0000313" key="3">
    <source>
        <dbReference type="EMBL" id="KZS16693.1"/>
    </source>
</evidence>
<dbReference type="SUPFAM" id="SSF57501">
    <property type="entry name" value="Cystine-knot cytokines"/>
    <property type="match status" value="1"/>
</dbReference>
<evidence type="ECO:0000259" key="2">
    <source>
        <dbReference type="Pfam" id="PF00341"/>
    </source>
</evidence>
<dbReference type="Gene3D" id="2.10.90.10">
    <property type="entry name" value="Cystine-knot cytokines"/>
    <property type="match status" value="1"/>
</dbReference>
<dbReference type="GO" id="GO:0016020">
    <property type="term" value="C:membrane"/>
    <property type="evidence" value="ECO:0007669"/>
    <property type="project" value="InterPro"/>
</dbReference>
<name>A0A164ZSB6_9CRUS</name>